<accession>A0A372LM62</accession>
<dbReference type="RefSeq" id="WP_117327479.1">
    <property type="nucleotide sequence ID" value="NZ_QVTE01000043.1"/>
</dbReference>
<evidence type="ECO:0000313" key="1">
    <source>
        <dbReference type="EMBL" id="RFU67484.1"/>
    </source>
</evidence>
<organism evidence="1 2">
    <name type="scientific">Peribacillus saganii</name>
    <dbReference type="NCBI Taxonomy" id="2303992"/>
    <lineage>
        <taxon>Bacteria</taxon>
        <taxon>Bacillati</taxon>
        <taxon>Bacillota</taxon>
        <taxon>Bacilli</taxon>
        <taxon>Bacillales</taxon>
        <taxon>Bacillaceae</taxon>
        <taxon>Peribacillus</taxon>
    </lineage>
</organism>
<sequence>MLIPKRHLDLASTVKAAMEAGVAALLSESGEPRWFAKGKRFKGKFHPRFASFSSLHNIYTSNTFFKENDLAKKVFEQHNQLNGLITAFGVSNEREIDKQPYIELMDIKNREEIKLEEVISLLKDIRGNTGHL</sequence>
<name>A0A372LM62_9BACI</name>
<evidence type="ECO:0000313" key="2">
    <source>
        <dbReference type="Proteomes" id="UP000264541"/>
    </source>
</evidence>
<comment type="caution">
    <text evidence="1">The sequence shown here is derived from an EMBL/GenBank/DDBJ whole genome shotgun (WGS) entry which is preliminary data.</text>
</comment>
<keyword evidence="2" id="KW-1185">Reference proteome</keyword>
<reference evidence="1 2" key="1">
    <citation type="submission" date="2018-08" db="EMBL/GenBank/DDBJ databases">
        <title>Bacillus chawlae sp. nov., Bacillus glennii sp. nov., and Bacillus saganii sp. nov. Isolated from the Vehicle Assembly Building at Kennedy Space Center where the Viking Spacecraft were Assembled.</title>
        <authorList>
            <person name="Seuylemezian A."/>
            <person name="Vaishampayan P."/>
        </authorList>
    </citation>
    <scope>NUCLEOTIDE SEQUENCE [LARGE SCALE GENOMIC DNA]</scope>
    <source>
        <strain evidence="1 2">V47-23a</strain>
    </source>
</reference>
<dbReference type="AlphaFoldDB" id="A0A372LM62"/>
<dbReference type="EMBL" id="QVTE01000043">
    <property type="protein sequence ID" value="RFU67484.1"/>
    <property type="molecule type" value="Genomic_DNA"/>
</dbReference>
<gene>
    <name evidence="1" type="ORF">D0469_14620</name>
</gene>
<protein>
    <submittedName>
        <fullName evidence="1">Uncharacterized protein</fullName>
    </submittedName>
</protein>
<dbReference type="Proteomes" id="UP000264541">
    <property type="component" value="Unassembled WGS sequence"/>
</dbReference>
<proteinExistence type="predicted"/>